<feature type="transmembrane region" description="Helical" evidence="3">
    <location>
        <begin position="74"/>
        <end position="91"/>
    </location>
</feature>
<dbReference type="InterPro" id="IPR008462">
    <property type="entry name" value="CsbD"/>
</dbReference>
<dbReference type="SUPFAM" id="SSF69047">
    <property type="entry name" value="Hypothetical protein YjbJ"/>
    <property type="match status" value="1"/>
</dbReference>
<evidence type="ECO:0000256" key="2">
    <source>
        <dbReference type="SAM" id="MobiDB-lite"/>
    </source>
</evidence>
<evidence type="ECO:0000256" key="1">
    <source>
        <dbReference type="ARBA" id="ARBA00009129"/>
    </source>
</evidence>
<dbReference type="Gene3D" id="1.10.1470.10">
    <property type="entry name" value="YjbJ"/>
    <property type="match status" value="1"/>
</dbReference>
<dbReference type="InterPro" id="IPR036629">
    <property type="entry name" value="YjbJ_sf"/>
</dbReference>
<evidence type="ECO:0000256" key="3">
    <source>
        <dbReference type="SAM" id="Phobius"/>
    </source>
</evidence>
<proteinExistence type="inferred from homology"/>
<evidence type="ECO:0000313" key="5">
    <source>
        <dbReference type="EMBL" id="AIT06621.1"/>
    </source>
</evidence>
<dbReference type="KEGG" id="stax:MC45_09845"/>
<dbReference type="STRING" id="1549858.MC45_09845"/>
<dbReference type="RefSeq" id="WP_038662454.1">
    <property type="nucleotide sequence ID" value="NZ_CP009571.1"/>
</dbReference>
<evidence type="ECO:0000259" key="4">
    <source>
        <dbReference type="Pfam" id="PF05532"/>
    </source>
</evidence>
<keyword evidence="6" id="KW-1185">Reference proteome</keyword>
<dbReference type="Pfam" id="PF05532">
    <property type="entry name" value="CsbD"/>
    <property type="match status" value="1"/>
</dbReference>
<dbReference type="EMBL" id="CP009571">
    <property type="protein sequence ID" value="AIT06621.1"/>
    <property type="molecule type" value="Genomic_DNA"/>
</dbReference>
<reference evidence="5 6" key="1">
    <citation type="submission" date="2014-09" db="EMBL/GenBank/DDBJ databases">
        <title>Using Illumina technology Improving SMRT sequencing Genome Assembly by RASTools.</title>
        <authorList>
            <person name="Zhou Y."/>
            <person name="Ma T."/>
            <person name="Liu T."/>
        </authorList>
    </citation>
    <scope>NUCLEOTIDE SEQUENCE [LARGE SCALE GENOMIC DNA]</scope>
    <source>
        <strain evidence="5 6">ATCC 55669</strain>
    </source>
</reference>
<accession>A0A097EGE2</accession>
<keyword evidence="3" id="KW-1133">Transmembrane helix</keyword>
<dbReference type="Proteomes" id="UP000033200">
    <property type="component" value="Chromosome"/>
</dbReference>
<dbReference type="eggNOG" id="COG3237">
    <property type="taxonomic scope" value="Bacteria"/>
</dbReference>
<protein>
    <submittedName>
        <fullName evidence="5">General stress protein CsbD</fullName>
    </submittedName>
</protein>
<evidence type="ECO:0000313" key="6">
    <source>
        <dbReference type="Proteomes" id="UP000033200"/>
    </source>
</evidence>
<name>A0A097EGE2_9SPHN</name>
<organism evidence="5 6">
    <name type="scientific">Sphingomonas taxi</name>
    <dbReference type="NCBI Taxonomy" id="1549858"/>
    <lineage>
        <taxon>Bacteria</taxon>
        <taxon>Pseudomonadati</taxon>
        <taxon>Pseudomonadota</taxon>
        <taxon>Alphaproteobacteria</taxon>
        <taxon>Sphingomonadales</taxon>
        <taxon>Sphingomonadaceae</taxon>
        <taxon>Sphingomonas</taxon>
    </lineage>
</organism>
<dbReference type="HOGENOM" id="CLU_2371352_0_0_5"/>
<dbReference type="AlphaFoldDB" id="A0A097EGE2"/>
<gene>
    <name evidence="5" type="ORF">MC45_09845</name>
</gene>
<sequence length="97" mass="9929">MNQDQIEGTAGDLTGKLKEGLGKATGDTETQNAGVVDQISGKVQKTFGDTKETVAKNAAPLADKARKFANERPFAAAALAGVVGLAILNTLRGKTSA</sequence>
<feature type="region of interest" description="Disordered" evidence="2">
    <location>
        <begin position="1"/>
        <end position="32"/>
    </location>
</feature>
<keyword evidence="3" id="KW-0472">Membrane</keyword>
<comment type="similarity">
    <text evidence="1">Belongs to the UPF0337 (CsbD) family.</text>
</comment>
<keyword evidence="3" id="KW-0812">Transmembrane</keyword>
<feature type="domain" description="CsbD-like" evidence="4">
    <location>
        <begin position="4"/>
        <end position="55"/>
    </location>
</feature>